<name>A0A495MML8_9FLAO</name>
<dbReference type="Pfam" id="PF07676">
    <property type="entry name" value="PD40"/>
    <property type="match status" value="3"/>
</dbReference>
<evidence type="ECO:0000259" key="6">
    <source>
        <dbReference type="PROSITE" id="PS51123"/>
    </source>
</evidence>
<organism evidence="7 8">
    <name type="scientific">Flavobacterium endophyticum</name>
    <dbReference type="NCBI Taxonomy" id="1540163"/>
    <lineage>
        <taxon>Bacteria</taxon>
        <taxon>Pseudomonadati</taxon>
        <taxon>Bacteroidota</taxon>
        <taxon>Flavobacteriia</taxon>
        <taxon>Flavobacteriales</taxon>
        <taxon>Flavobacteriaceae</taxon>
        <taxon>Flavobacterium</taxon>
    </lineage>
</organism>
<dbReference type="GO" id="GO:0009279">
    <property type="term" value="C:cell outer membrane"/>
    <property type="evidence" value="ECO:0007669"/>
    <property type="project" value="UniProtKB-SubCell"/>
</dbReference>
<dbReference type="Pfam" id="PF00691">
    <property type="entry name" value="OmpA"/>
    <property type="match status" value="1"/>
</dbReference>
<dbReference type="InterPro" id="IPR036737">
    <property type="entry name" value="OmpA-like_sf"/>
</dbReference>
<dbReference type="OrthoDB" id="9809364at2"/>
<evidence type="ECO:0000256" key="3">
    <source>
        <dbReference type="ARBA" id="ARBA00023237"/>
    </source>
</evidence>
<evidence type="ECO:0000256" key="5">
    <source>
        <dbReference type="SAM" id="SignalP"/>
    </source>
</evidence>
<dbReference type="InterPro" id="IPR008969">
    <property type="entry name" value="CarboxyPept-like_regulatory"/>
</dbReference>
<dbReference type="SUPFAM" id="SSF103088">
    <property type="entry name" value="OmpA-like"/>
    <property type="match status" value="1"/>
</dbReference>
<dbReference type="InterPro" id="IPR011990">
    <property type="entry name" value="TPR-like_helical_dom_sf"/>
</dbReference>
<dbReference type="InterPro" id="IPR006664">
    <property type="entry name" value="OMP_bac"/>
</dbReference>
<keyword evidence="2 4" id="KW-0472">Membrane</keyword>
<dbReference type="Gene3D" id="2.60.40.1120">
    <property type="entry name" value="Carboxypeptidase-like, regulatory domain"/>
    <property type="match status" value="1"/>
</dbReference>
<dbReference type="SUPFAM" id="SSF82171">
    <property type="entry name" value="DPP6 N-terminal domain-like"/>
    <property type="match status" value="1"/>
</dbReference>
<dbReference type="EMBL" id="RBLC01000001">
    <property type="protein sequence ID" value="RKS26063.1"/>
    <property type="molecule type" value="Genomic_DNA"/>
</dbReference>
<feature type="domain" description="OmpA-like" evidence="6">
    <location>
        <begin position="524"/>
        <end position="646"/>
    </location>
</feature>
<keyword evidence="3" id="KW-0998">Cell outer membrane</keyword>
<dbReference type="SUPFAM" id="SSF49464">
    <property type="entry name" value="Carboxypeptidase regulatory domain-like"/>
    <property type="match status" value="1"/>
</dbReference>
<accession>A0A495MML8</accession>
<dbReference type="AlphaFoldDB" id="A0A495MML8"/>
<dbReference type="PANTHER" id="PTHR30329:SF21">
    <property type="entry name" value="LIPOPROTEIN YIAD-RELATED"/>
    <property type="match status" value="1"/>
</dbReference>
<dbReference type="Pfam" id="PF13620">
    <property type="entry name" value="CarboxypepD_reg"/>
    <property type="match status" value="1"/>
</dbReference>
<proteinExistence type="predicted"/>
<dbReference type="Gene3D" id="2.120.10.30">
    <property type="entry name" value="TolB, C-terminal domain"/>
    <property type="match status" value="1"/>
</dbReference>
<dbReference type="InterPro" id="IPR011659">
    <property type="entry name" value="WD40"/>
</dbReference>
<evidence type="ECO:0000313" key="8">
    <source>
        <dbReference type="Proteomes" id="UP000277579"/>
    </source>
</evidence>
<dbReference type="PRINTS" id="PR01021">
    <property type="entry name" value="OMPADOMAIN"/>
</dbReference>
<dbReference type="InterPro" id="IPR011042">
    <property type="entry name" value="6-blade_b-propeller_TolB-like"/>
</dbReference>
<evidence type="ECO:0000256" key="1">
    <source>
        <dbReference type="ARBA" id="ARBA00004442"/>
    </source>
</evidence>
<dbReference type="PANTHER" id="PTHR30329">
    <property type="entry name" value="STATOR ELEMENT OF FLAGELLAR MOTOR COMPLEX"/>
    <property type="match status" value="1"/>
</dbReference>
<keyword evidence="5" id="KW-0732">Signal</keyword>
<evidence type="ECO:0000256" key="4">
    <source>
        <dbReference type="PROSITE-ProRule" id="PRU00473"/>
    </source>
</evidence>
<dbReference type="InterPro" id="IPR050330">
    <property type="entry name" value="Bact_OuterMem_StrucFunc"/>
</dbReference>
<dbReference type="PROSITE" id="PS51123">
    <property type="entry name" value="OMPA_2"/>
    <property type="match status" value="1"/>
</dbReference>
<dbReference type="RefSeq" id="WP_121375416.1">
    <property type="nucleotide sequence ID" value="NZ_RBLC01000001.1"/>
</dbReference>
<dbReference type="Gene3D" id="3.30.1330.60">
    <property type="entry name" value="OmpA-like domain"/>
    <property type="match status" value="1"/>
</dbReference>
<keyword evidence="8" id="KW-1185">Reference proteome</keyword>
<dbReference type="InterPro" id="IPR006665">
    <property type="entry name" value="OmpA-like"/>
</dbReference>
<reference evidence="7 8" key="1">
    <citation type="submission" date="2018-10" db="EMBL/GenBank/DDBJ databases">
        <title>Genomic Encyclopedia of Archaeal and Bacterial Type Strains, Phase II (KMG-II): from individual species to whole genera.</title>
        <authorList>
            <person name="Goeker M."/>
        </authorList>
    </citation>
    <scope>NUCLEOTIDE SEQUENCE [LARGE SCALE GENOMIC DNA]</scope>
    <source>
        <strain evidence="7 8">DSM 29537</strain>
    </source>
</reference>
<dbReference type="Proteomes" id="UP000277579">
    <property type="component" value="Unassembled WGS sequence"/>
</dbReference>
<protein>
    <submittedName>
        <fullName evidence="7">WD40 repeat protein</fullName>
    </submittedName>
</protein>
<comment type="caution">
    <text evidence="7">The sequence shown here is derived from an EMBL/GenBank/DDBJ whole genome shotgun (WGS) entry which is preliminary data.</text>
</comment>
<evidence type="ECO:0000256" key="2">
    <source>
        <dbReference type="ARBA" id="ARBA00023136"/>
    </source>
</evidence>
<feature type="chain" id="PRO_5019733366" evidence="5">
    <location>
        <begin position="23"/>
        <end position="646"/>
    </location>
</feature>
<evidence type="ECO:0000313" key="7">
    <source>
        <dbReference type="EMBL" id="RKS26063.1"/>
    </source>
</evidence>
<dbReference type="CDD" id="cd07185">
    <property type="entry name" value="OmpA_C-like"/>
    <property type="match status" value="1"/>
</dbReference>
<dbReference type="Gene3D" id="1.25.40.10">
    <property type="entry name" value="Tetratricopeptide repeat domain"/>
    <property type="match status" value="1"/>
</dbReference>
<comment type="subcellular location">
    <subcellularLocation>
        <location evidence="1">Cell outer membrane</location>
    </subcellularLocation>
</comment>
<dbReference type="SUPFAM" id="SSF48452">
    <property type="entry name" value="TPR-like"/>
    <property type="match status" value="1"/>
</dbReference>
<gene>
    <name evidence="7" type="ORF">CLV94_1117</name>
</gene>
<feature type="signal peptide" evidence="5">
    <location>
        <begin position="1"/>
        <end position="22"/>
    </location>
</feature>
<sequence length="646" mass="73347">MKNRTTYLLIVLTALFASYADAQQQKLAKAGKLYDNYAYIDAIKIYENIASKGYKSAELFQKLGNAYYFNSEFAEANRWYTELFTLGIEPEPEYYYRFSQTLKSIGDYDKSAQMMKKFVEKNSADERGRIYEEDKNYLAEIRKNSGRYAIENAGINSEGQDYGTAFFDGKLVFASSRQTSGLSKTIDKRTGLPFTNLFASTVKSDGTFETPEKFSGTIDSKFHEATPAFAKDGKTMYFTRNNYNEGKKRKSNEKKILLKLYKAVLEKGKWTNVTELPFNSNEYSTAHPALSPDDKTLYFVSDRPGTLGQSDIYKVSINSDGTFGNPENLGRTINTEGKETYPFVSDENELYFSSDGHPGLGGLDIFKSRIENNDFSKPLNVGEPVNGRQDDFAFMIDTKSQAGFFSSNREGGMGYDDIYRFKENKKLECEQLLAGRITDQQAGTGLENAKVSLLDNDFKLLETAYTDADGNYSFKVECGKKYRVRIEKKEYLADEKSVTISKDSGTTILDIEQQKRLSEIGKDGDIAAVFGIREIHFDFDSWNIREDAAIDLQKIIEVMWEYPSMTVAIRSHTDSRGNDDYNQLLSEKRAQATKHYMISQGIDSSRLSAKGYGETQLKNKCGSDAKCTDKEHQENRRSEFIILRIR</sequence>